<reference evidence="3" key="1">
    <citation type="submission" date="2018-06" db="EMBL/GenBank/DDBJ databases">
        <authorList>
            <person name="Zhirakovskaya E."/>
        </authorList>
    </citation>
    <scope>NUCLEOTIDE SEQUENCE</scope>
</reference>
<organism evidence="3">
    <name type="scientific">hydrothermal vent metagenome</name>
    <dbReference type="NCBI Taxonomy" id="652676"/>
    <lineage>
        <taxon>unclassified sequences</taxon>
        <taxon>metagenomes</taxon>
        <taxon>ecological metagenomes</taxon>
    </lineage>
</organism>
<dbReference type="PANTHER" id="PTHR11051:SF14">
    <property type="entry name" value="MALTOSE PHOSPHORYLASE"/>
    <property type="match status" value="1"/>
</dbReference>
<dbReference type="Gene3D" id="1.50.10.10">
    <property type="match status" value="1"/>
</dbReference>
<feature type="domain" description="Glycoside hydrolase family 65 C-terminal" evidence="2">
    <location>
        <begin position="46"/>
        <end position="67"/>
    </location>
</feature>
<keyword evidence="3" id="KW-0328">Glycosyltransferase</keyword>
<dbReference type="InterPro" id="IPR012341">
    <property type="entry name" value="6hp_glycosidase-like_sf"/>
</dbReference>
<dbReference type="Pfam" id="PF03633">
    <property type="entry name" value="Glyco_hydro_65C"/>
    <property type="match status" value="1"/>
</dbReference>
<dbReference type="InterPro" id="IPR005194">
    <property type="entry name" value="Glyco_hydro_65_C"/>
</dbReference>
<dbReference type="InterPro" id="IPR005195">
    <property type="entry name" value="Glyco_hydro_65_M"/>
</dbReference>
<keyword evidence="3" id="KW-0808">Transferase</keyword>
<name>A0A3B0U4U3_9ZZZZ</name>
<dbReference type="EMBL" id="UOEL01000118">
    <property type="protein sequence ID" value="VAW14436.1"/>
    <property type="molecule type" value="Genomic_DNA"/>
</dbReference>
<dbReference type="Pfam" id="PF03632">
    <property type="entry name" value="Glyco_hydro_65m"/>
    <property type="match status" value="1"/>
</dbReference>
<evidence type="ECO:0000259" key="1">
    <source>
        <dbReference type="Pfam" id="PF03632"/>
    </source>
</evidence>
<evidence type="ECO:0000259" key="2">
    <source>
        <dbReference type="Pfam" id="PF03633"/>
    </source>
</evidence>
<dbReference type="GO" id="GO:0004553">
    <property type="term" value="F:hydrolase activity, hydrolyzing O-glycosyl compounds"/>
    <property type="evidence" value="ECO:0007669"/>
    <property type="project" value="TreeGrafter"/>
</dbReference>
<dbReference type="InterPro" id="IPR008928">
    <property type="entry name" value="6-hairpin_glycosidase_sf"/>
</dbReference>
<dbReference type="Gene3D" id="2.60.420.10">
    <property type="entry name" value="Maltose phosphorylase, domain 3"/>
    <property type="match status" value="1"/>
</dbReference>
<protein>
    <submittedName>
        <fullName evidence="3">Maltose phosphorylase</fullName>
        <ecNumber evidence="3">2.4.1.8</ecNumber>
    </submittedName>
</protein>
<dbReference type="PANTHER" id="PTHR11051">
    <property type="entry name" value="GLYCOSYL HYDROLASE-RELATED"/>
    <property type="match status" value="1"/>
</dbReference>
<evidence type="ECO:0000313" key="3">
    <source>
        <dbReference type="EMBL" id="VAW14436.1"/>
    </source>
</evidence>
<sequence>MQQACSFYLRTSRLDLDDYNKEVEEGLHITSMAGTWMSIVEGFGGMRIIDDKLSFAPRIPKQWMSYSL</sequence>
<feature type="domain" description="Glycoside hydrolase family 65 central catalytic" evidence="1">
    <location>
        <begin position="1"/>
        <end position="37"/>
    </location>
</feature>
<dbReference type="AlphaFoldDB" id="A0A3B0U4U3"/>
<gene>
    <name evidence="3" type="ORF">MNBD_BACTEROID03-611</name>
</gene>
<dbReference type="SUPFAM" id="SSF48208">
    <property type="entry name" value="Six-hairpin glycosidases"/>
    <property type="match status" value="1"/>
</dbReference>
<proteinExistence type="predicted"/>
<accession>A0A3B0U4U3</accession>
<dbReference type="GO" id="GO:0005975">
    <property type="term" value="P:carbohydrate metabolic process"/>
    <property type="evidence" value="ECO:0007669"/>
    <property type="project" value="InterPro"/>
</dbReference>
<dbReference type="EC" id="2.4.1.8" evidence="3"/>
<dbReference type="GO" id="GO:0050082">
    <property type="term" value="F:maltose phosphorylase activity"/>
    <property type="evidence" value="ECO:0007669"/>
    <property type="project" value="UniProtKB-EC"/>
</dbReference>